<dbReference type="OrthoDB" id="3766406at2759"/>
<sequence>MDRIKNSILWFLARTRLVSAKHPRNLYNSFILPETRDWFLAKREHSKYIALLARDHPIVWISEKMPHIRFVKWSDLPKLPKSPPYFGAPGWDRNAIGRFRTGGLMVEHKHVQMSIKYSQIENKTRWQKEYLKVLLKPYETKFKPLLSFPPGKRDTNLGYFKSYPKVVSGRYLLYTERIFVTSFGSISTLLELQGTFGPCLHQYTNMERFDAYQRKKAFGDGATALHEEATHHQNCYCMAGWQLECSEPFFLSIQQAIAEMNTWVDGCCYWCRTEYSIRITDGCITLRAWRDLGGCGSPDNHVWQQHWKCLVFGPGELRDPLRIRTLYGELAVTKGL</sequence>
<reference evidence="1" key="1">
    <citation type="journal article" date="2021" name="Nat. Commun.">
        <title>Genetic determinants of endophytism in the Arabidopsis root mycobiome.</title>
        <authorList>
            <person name="Mesny F."/>
            <person name="Miyauchi S."/>
            <person name="Thiergart T."/>
            <person name="Pickel B."/>
            <person name="Atanasova L."/>
            <person name="Karlsson M."/>
            <person name="Huettel B."/>
            <person name="Barry K.W."/>
            <person name="Haridas S."/>
            <person name="Chen C."/>
            <person name="Bauer D."/>
            <person name="Andreopoulos W."/>
            <person name="Pangilinan J."/>
            <person name="LaButti K."/>
            <person name="Riley R."/>
            <person name="Lipzen A."/>
            <person name="Clum A."/>
            <person name="Drula E."/>
            <person name="Henrissat B."/>
            <person name="Kohler A."/>
            <person name="Grigoriev I.V."/>
            <person name="Martin F.M."/>
            <person name="Hacquard S."/>
        </authorList>
    </citation>
    <scope>NUCLEOTIDE SEQUENCE</scope>
    <source>
        <strain evidence="1">MPI-SDFR-AT-0068</strain>
    </source>
</reference>
<dbReference type="Proteomes" id="UP000813427">
    <property type="component" value="Unassembled WGS sequence"/>
</dbReference>
<name>A0A8K0WFY5_9HYPO</name>
<evidence type="ECO:0000313" key="1">
    <source>
        <dbReference type="EMBL" id="KAH7257749.1"/>
    </source>
</evidence>
<dbReference type="AlphaFoldDB" id="A0A8K0WFY5"/>
<dbReference type="EMBL" id="JAGPXF010000002">
    <property type="protein sequence ID" value="KAH7257749.1"/>
    <property type="molecule type" value="Genomic_DNA"/>
</dbReference>
<gene>
    <name evidence="1" type="ORF">BKA59DRAFT_523122</name>
</gene>
<comment type="caution">
    <text evidence="1">The sequence shown here is derived from an EMBL/GenBank/DDBJ whole genome shotgun (WGS) entry which is preliminary data.</text>
</comment>
<protein>
    <submittedName>
        <fullName evidence="1">Uncharacterized protein</fullName>
    </submittedName>
</protein>
<keyword evidence="2" id="KW-1185">Reference proteome</keyword>
<accession>A0A8K0WFY5</accession>
<organism evidence="1 2">
    <name type="scientific">Fusarium tricinctum</name>
    <dbReference type="NCBI Taxonomy" id="61284"/>
    <lineage>
        <taxon>Eukaryota</taxon>
        <taxon>Fungi</taxon>
        <taxon>Dikarya</taxon>
        <taxon>Ascomycota</taxon>
        <taxon>Pezizomycotina</taxon>
        <taxon>Sordariomycetes</taxon>
        <taxon>Hypocreomycetidae</taxon>
        <taxon>Hypocreales</taxon>
        <taxon>Nectriaceae</taxon>
        <taxon>Fusarium</taxon>
        <taxon>Fusarium tricinctum species complex</taxon>
    </lineage>
</organism>
<evidence type="ECO:0000313" key="2">
    <source>
        <dbReference type="Proteomes" id="UP000813427"/>
    </source>
</evidence>
<proteinExistence type="predicted"/>